<dbReference type="eggNOG" id="COG1216">
    <property type="taxonomic scope" value="Bacteria"/>
</dbReference>
<sequence length="318" mass="35954">MSSFSPLVSIIIPVYNGSDYLREAIDSALAQSYGNIEILVVNDGSRDEGKTEAIAISYGDKIRYIPKQNGGVASALNLGIREMTGEYFTWLSHDDLYYPAKTEEQVRLLEEAGGDAVVYSDYEYIDPSGNYLGTKMAKSSGVKYSLIMEGTINGCTVMIPRRYFDEIGLFDLALRTTQDFDMWFRLAEHYPFLHQAKVLVKSRVHPNQGSLTIPTHIEEQNDLYVRTLGTFEEKDLPDTDTMASFYLKAAIRFVSMGCNQAADHSASMFWSAFQRDCIGKRLSHLALFAVYRLLRTAYRSTRVKKIIKRANKILTSFN</sequence>
<dbReference type="InterPro" id="IPR001173">
    <property type="entry name" value="Glyco_trans_2-like"/>
</dbReference>
<dbReference type="EMBL" id="CP001661">
    <property type="protein sequence ID" value="ACT19527.1"/>
    <property type="molecule type" value="Genomic_DNA"/>
</dbReference>
<dbReference type="Gene3D" id="3.90.550.10">
    <property type="entry name" value="Spore Coat Polysaccharide Biosynthesis Protein SpsA, Chain A"/>
    <property type="match status" value="1"/>
</dbReference>
<dbReference type="InterPro" id="IPR029044">
    <property type="entry name" value="Nucleotide-diphossugar_trans"/>
</dbReference>
<dbReference type="Pfam" id="PF00535">
    <property type="entry name" value="Glycos_transf_2"/>
    <property type="match status" value="1"/>
</dbReference>
<proteinExistence type="predicted"/>
<dbReference type="OrthoDB" id="5396343at2"/>
<dbReference type="KEGG" id="gem:GM21_3506"/>
<dbReference type="AlphaFoldDB" id="C6E5K3"/>
<dbReference type="PANTHER" id="PTHR22916:SF3">
    <property type="entry name" value="UDP-GLCNAC:BETAGAL BETA-1,3-N-ACETYLGLUCOSAMINYLTRANSFERASE-LIKE PROTEIN 1"/>
    <property type="match status" value="1"/>
</dbReference>
<evidence type="ECO:0000259" key="1">
    <source>
        <dbReference type="Pfam" id="PF00535"/>
    </source>
</evidence>
<name>C6E5K3_GEOSM</name>
<keyword evidence="2" id="KW-0808">Transferase</keyword>
<dbReference type="HOGENOM" id="CLU_025996_0_0_7"/>
<gene>
    <name evidence="2" type="ordered locus">GM21_3506</name>
</gene>
<feature type="domain" description="Glycosyltransferase 2-like" evidence="1">
    <location>
        <begin position="9"/>
        <end position="136"/>
    </location>
</feature>
<protein>
    <submittedName>
        <fullName evidence="2">Glycosyl transferase family 2</fullName>
    </submittedName>
</protein>
<dbReference type="CAZy" id="GT2">
    <property type="family name" value="Glycosyltransferase Family 2"/>
</dbReference>
<reference evidence="2" key="1">
    <citation type="submission" date="2009-07" db="EMBL/GenBank/DDBJ databases">
        <title>Complete sequence of Geobacter sp. M21.</title>
        <authorList>
            <consortium name="US DOE Joint Genome Institute"/>
            <person name="Lucas S."/>
            <person name="Copeland A."/>
            <person name="Lapidus A."/>
            <person name="Glavina del Rio T."/>
            <person name="Dalin E."/>
            <person name="Tice H."/>
            <person name="Bruce D."/>
            <person name="Goodwin L."/>
            <person name="Pitluck S."/>
            <person name="Saunders E."/>
            <person name="Brettin T."/>
            <person name="Detter J.C."/>
            <person name="Han C."/>
            <person name="Larimer F."/>
            <person name="Land M."/>
            <person name="Hauser L."/>
            <person name="Kyrpides N."/>
            <person name="Ovchinnikova G."/>
            <person name="Lovley D."/>
        </authorList>
    </citation>
    <scope>NUCLEOTIDE SEQUENCE [LARGE SCALE GENOMIC DNA]</scope>
    <source>
        <strain evidence="2">M21</strain>
    </source>
</reference>
<dbReference type="SUPFAM" id="SSF53448">
    <property type="entry name" value="Nucleotide-diphospho-sugar transferases"/>
    <property type="match status" value="1"/>
</dbReference>
<organism evidence="2">
    <name type="scientific">Geobacter sp. (strain M21)</name>
    <dbReference type="NCBI Taxonomy" id="443144"/>
    <lineage>
        <taxon>Bacteria</taxon>
        <taxon>Pseudomonadati</taxon>
        <taxon>Thermodesulfobacteriota</taxon>
        <taxon>Desulfuromonadia</taxon>
        <taxon>Geobacterales</taxon>
        <taxon>Geobacteraceae</taxon>
        <taxon>Geobacter</taxon>
    </lineage>
</organism>
<dbReference type="STRING" id="443144.GM21_3506"/>
<dbReference type="PANTHER" id="PTHR22916">
    <property type="entry name" value="GLYCOSYLTRANSFERASE"/>
    <property type="match status" value="1"/>
</dbReference>
<dbReference type="GO" id="GO:0016758">
    <property type="term" value="F:hexosyltransferase activity"/>
    <property type="evidence" value="ECO:0007669"/>
    <property type="project" value="UniProtKB-ARBA"/>
</dbReference>
<accession>C6E5K3</accession>
<evidence type="ECO:0000313" key="2">
    <source>
        <dbReference type="EMBL" id="ACT19527.1"/>
    </source>
</evidence>